<evidence type="ECO:0000256" key="6">
    <source>
        <dbReference type="SAM" id="Phobius"/>
    </source>
</evidence>
<gene>
    <name evidence="8" type="ORF">DAMNIGENAA_26050</name>
</gene>
<organism evidence="8 9">
    <name type="scientific">Desulforhabdus amnigena</name>
    <dbReference type="NCBI Taxonomy" id="40218"/>
    <lineage>
        <taxon>Bacteria</taxon>
        <taxon>Pseudomonadati</taxon>
        <taxon>Thermodesulfobacteriota</taxon>
        <taxon>Syntrophobacteria</taxon>
        <taxon>Syntrophobacterales</taxon>
        <taxon>Syntrophobacteraceae</taxon>
        <taxon>Desulforhabdus</taxon>
    </lineage>
</organism>
<dbReference type="PANTHER" id="PTHR32322">
    <property type="entry name" value="INNER MEMBRANE TRANSPORTER"/>
    <property type="match status" value="1"/>
</dbReference>
<evidence type="ECO:0000256" key="2">
    <source>
        <dbReference type="ARBA" id="ARBA00022475"/>
    </source>
</evidence>
<feature type="transmembrane region" description="Helical" evidence="6">
    <location>
        <begin position="63"/>
        <end position="84"/>
    </location>
</feature>
<evidence type="ECO:0000313" key="9">
    <source>
        <dbReference type="Proteomes" id="UP001144372"/>
    </source>
</evidence>
<comment type="caution">
    <text evidence="8">The sequence shown here is derived from an EMBL/GenBank/DDBJ whole genome shotgun (WGS) entry which is preliminary data.</text>
</comment>
<proteinExistence type="predicted"/>
<feature type="transmembrane region" description="Helical" evidence="6">
    <location>
        <begin position="214"/>
        <end position="232"/>
    </location>
</feature>
<name>A0A9W6L818_9BACT</name>
<comment type="subcellular location">
    <subcellularLocation>
        <location evidence="1">Cell membrane</location>
        <topology evidence="1">Multi-pass membrane protein</topology>
    </subcellularLocation>
</comment>
<sequence>MAGIPRNMLWPATGSRFSQLKENALNGRVEVLDSKAILVLVVLCASWGLQQVAIKIANVGISPVLQAGIRSAGAAMLVWIWMVIRRKAFLNKDGTFWWGIGAGLLFSAEFILIYWGLQFTVASRAVIFLYTSPFIVALGAQLFIPGESLRKTQVAGLCCAFCGVFAAVGESLQSPSVRMLIGDGMLVGAAVFWGATTVLIKAGPLSRISPSKTLLYQLSVSAMILPLGSLCMHESGVVQITPVIAGSLIYQSVWIAFITYLAWFWLVKKYPASRLASFTFLTPLFGVIAGGVLLDEPITAMLLLSLTLVAIGIYLVNRPFGE</sequence>
<accession>A0A9W6L818</accession>
<feature type="transmembrane region" description="Helical" evidence="6">
    <location>
        <begin position="121"/>
        <end position="142"/>
    </location>
</feature>
<dbReference type="SUPFAM" id="SSF103481">
    <property type="entry name" value="Multidrug resistance efflux transporter EmrE"/>
    <property type="match status" value="2"/>
</dbReference>
<evidence type="ECO:0000256" key="1">
    <source>
        <dbReference type="ARBA" id="ARBA00004651"/>
    </source>
</evidence>
<dbReference type="GO" id="GO:0005886">
    <property type="term" value="C:plasma membrane"/>
    <property type="evidence" value="ECO:0007669"/>
    <property type="project" value="UniProtKB-SubCell"/>
</dbReference>
<dbReference type="Proteomes" id="UP001144372">
    <property type="component" value="Unassembled WGS sequence"/>
</dbReference>
<evidence type="ECO:0000256" key="4">
    <source>
        <dbReference type="ARBA" id="ARBA00022989"/>
    </source>
</evidence>
<feature type="domain" description="EamA" evidence="7">
    <location>
        <begin position="181"/>
        <end position="317"/>
    </location>
</feature>
<dbReference type="AlphaFoldDB" id="A0A9W6L818"/>
<feature type="transmembrane region" description="Helical" evidence="6">
    <location>
        <begin position="96"/>
        <end position="115"/>
    </location>
</feature>
<feature type="domain" description="EamA" evidence="7">
    <location>
        <begin position="35"/>
        <end position="166"/>
    </location>
</feature>
<dbReference type="InterPro" id="IPR000620">
    <property type="entry name" value="EamA_dom"/>
</dbReference>
<feature type="transmembrane region" description="Helical" evidence="6">
    <location>
        <begin position="300"/>
        <end position="317"/>
    </location>
</feature>
<evidence type="ECO:0000256" key="3">
    <source>
        <dbReference type="ARBA" id="ARBA00022692"/>
    </source>
</evidence>
<evidence type="ECO:0000259" key="7">
    <source>
        <dbReference type="Pfam" id="PF00892"/>
    </source>
</evidence>
<protein>
    <submittedName>
        <fullName evidence="8">Multidrug DMT transporter permease</fullName>
    </submittedName>
</protein>
<keyword evidence="3 6" id="KW-0812">Transmembrane</keyword>
<feature type="transmembrane region" description="Helical" evidence="6">
    <location>
        <begin position="154"/>
        <end position="172"/>
    </location>
</feature>
<dbReference type="PANTHER" id="PTHR32322:SF18">
    <property type="entry name" value="S-ADENOSYLMETHIONINE_S-ADENOSYLHOMOCYSTEINE TRANSPORTER"/>
    <property type="match status" value="1"/>
</dbReference>
<feature type="transmembrane region" description="Helical" evidence="6">
    <location>
        <begin position="184"/>
        <end position="202"/>
    </location>
</feature>
<keyword evidence="4 6" id="KW-1133">Transmembrane helix</keyword>
<evidence type="ECO:0000313" key="8">
    <source>
        <dbReference type="EMBL" id="GLI35172.1"/>
    </source>
</evidence>
<dbReference type="InterPro" id="IPR037185">
    <property type="entry name" value="EmrE-like"/>
</dbReference>
<dbReference type="Pfam" id="PF00892">
    <property type="entry name" value="EamA"/>
    <property type="match status" value="2"/>
</dbReference>
<feature type="transmembrane region" description="Helical" evidence="6">
    <location>
        <begin position="244"/>
        <end position="263"/>
    </location>
</feature>
<keyword evidence="2" id="KW-1003">Cell membrane</keyword>
<keyword evidence="5 6" id="KW-0472">Membrane</keyword>
<keyword evidence="9" id="KW-1185">Reference proteome</keyword>
<feature type="transmembrane region" description="Helical" evidence="6">
    <location>
        <begin position="275"/>
        <end position="294"/>
    </location>
</feature>
<reference evidence="8" key="1">
    <citation type="submission" date="2022-12" db="EMBL/GenBank/DDBJ databases">
        <title>Reference genome sequencing for broad-spectrum identification of bacterial and archaeal isolates by mass spectrometry.</title>
        <authorList>
            <person name="Sekiguchi Y."/>
            <person name="Tourlousse D.M."/>
        </authorList>
    </citation>
    <scope>NUCLEOTIDE SEQUENCE</scope>
    <source>
        <strain evidence="8">ASRB1</strain>
    </source>
</reference>
<feature type="transmembrane region" description="Helical" evidence="6">
    <location>
        <begin position="36"/>
        <end position="57"/>
    </location>
</feature>
<dbReference type="EMBL" id="BSDR01000001">
    <property type="protein sequence ID" value="GLI35172.1"/>
    <property type="molecule type" value="Genomic_DNA"/>
</dbReference>
<evidence type="ECO:0000256" key="5">
    <source>
        <dbReference type="ARBA" id="ARBA00023136"/>
    </source>
</evidence>
<dbReference type="InterPro" id="IPR050638">
    <property type="entry name" value="AA-Vitamin_Transporters"/>
</dbReference>